<dbReference type="Pfam" id="PF00378">
    <property type="entry name" value="ECH_1"/>
    <property type="match status" value="1"/>
</dbReference>
<gene>
    <name evidence="2" type="ORF">C8A05DRAFT_43837</name>
</gene>
<dbReference type="InterPro" id="IPR051053">
    <property type="entry name" value="ECH/Chromodomain_protein"/>
</dbReference>
<dbReference type="InterPro" id="IPR014748">
    <property type="entry name" value="Enoyl-CoA_hydra_C"/>
</dbReference>
<dbReference type="CDD" id="cd06558">
    <property type="entry name" value="crotonase-like"/>
    <property type="match status" value="1"/>
</dbReference>
<sequence>MSSTTPPPSYTLLPFTGIQVLHVPADAPTATPVLIVAFNRPEKYNAVTDSLLAELEHVYRLIDADDRVRTVVLTGNGKAFCAGADLEIGFSGIIAHKATEESRASYRDSGGRVALSILHCSKPTIVALNGPAAGFGLTITLPCAIRVACSSAKIALPFSQRGVTFESIASFFLPRILGLGRATHIATTGAAYTASDPLVRGLFSALLPTPQETVEYAVRLAGEIAGNTSVTSTKLMRDMLVWGPTTPEETHRLDSRVFLEVVGGRDNEEGVRSFVEKRRAVFGGRFEREKLGGLYPWWEEGRKAVEEGKGKAKI</sequence>
<protein>
    <submittedName>
        <fullName evidence="2">ClpP/crotonase-like domain-containing protein</fullName>
    </submittedName>
</protein>
<proteinExistence type="inferred from homology"/>
<dbReference type="Gene3D" id="3.90.226.10">
    <property type="entry name" value="2-enoyl-CoA Hydratase, Chain A, domain 1"/>
    <property type="match status" value="1"/>
</dbReference>
<evidence type="ECO:0000313" key="2">
    <source>
        <dbReference type="EMBL" id="KAK3902819.1"/>
    </source>
</evidence>
<evidence type="ECO:0000313" key="3">
    <source>
        <dbReference type="Proteomes" id="UP001303889"/>
    </source>
</evidence>
<comment type="similarity">
    <text evidence="1">Belongs to the enoyl-CoA hydratase/isomerase family.</text>
</comment>
<reference evidence="2" key="1">
    <citation type="journal article" date="2023" name="Mol. Phylogenet. Evol.">
        <title>Genome-scale phylogeny and comparative genomics of the fungal order Sordariales.</title>
        <authorList>
            <person name="Hensen N."/>
            <person name="Bonometti L."/>
            <person name="Westerberg I."/>
            <person name="Brannstrom I.O."/>
            <person name="Guillou S."/>
            <person name="Cros-Aarteil S."/>
            <person name="Calhoun S."/>
            <person name="Haridas S."/>
            <person name="Kuo A."/>
            <person name="Mondo S."/>
            <person name="Pangilinan J."/>
            <person name="Riley R."/>
            <person name="LaButti K."/>
            <person name="Andreopoulos B."/>
            <person name="Lipzen A."/>
            <person name="Chen C."/>
            <person name="Yan M."/>
            <person name="Daum C."/>
            <person name="Ng V."/>
            <person name="Clum A."/>
            <person name="Steindorff A."/>
            <person name="Ohm R.A."/>
            <person name="Martin F."/>
            <person name="Silar P."/>
            <person name="Natvig D.O."/>
            <person name="Lalanne C."/>
            <person name="Gautier V."/>
            <person name="Ament-Velasquez S.L."/>
            <person name="Kruys A."/>
            <person name="Hutchinson M.I."/>
            <person name="Powell A.J."/>
            <person name="Barry K."/>
            <person name="Miller A.N."/>
            <person name="Grigoriev I.V."/>
            <person name="Debuchy R."/>
            <person name="Gladieux P."/>
            <person name="Hiltunen Thoren M."/>
            <person name="Johannesson H."/>
        </authorList>
    </citation>
    <scope>NUCLEOTIDE SEQUENCE</scope>
    <source>
        <strain evidence="2">CBS 103.79</strain>
    </source>
</reference>
<dbReference type="SUPFAM" id="SSF52096">
    <property type="entry name" value="ClpP/crotonase"/>
    <property type="match status" value="1"/>
</dbReference>
<evidence type="ECO:0000256" key="1">
    <source>
        <dbReference type="ARBA" id="ARBA00005254"/>
    </source>
</evidence>
<dbReference type="EMBL" id="MU855485">
    <property type="protein sequence ID" value="KAK3902819.1"/>
    <property type="molecule type" value="Genomic_DNA"/>
</dbReference>
<accession>A0AAN6MM83</accession>
<comment type="caution">
    <text evidence="2">The sequence shown here is derived from an EMBL/GenBank/DDBJ whole genome shotgun (WGS) entry which is preliminary data.</text>
</comment>
<dbReference type="AlphaFoldDB" id="A0AAN6MM83"/>
<reference evidence="2" key="2">
    <citation type="submission" date="2023-05" db="EMBL/GenBank/DDBJ databases">
        <authorList>
            <consortium name="Lawrence Berkeley National Laboratory"/>
            <person name="Steindorff A."/>
            <person name="Hensen N."/>
            <person name="Bonometti L."/>
            <person name="Westerberg I."/>
            <person name="Brannstrom I.O."/>
            <person name="Guillou S."/>
            <person name="Cros-Aarteil S."/>
            <person name="Calhoun S."/>
            <person name="Haridas S."/>
            <person name="Kuo A."/>
            <person name="Mondo S."/>
            <person name="Pangilinan J."/>
            <person name="Riley R."/>
            <person name="Labutti K."/>
            <person name="Andreopoulos B."/>
            <person name="Lipzen A."/>
            <person name="Chen C."/>
            <person name="Yanf M."/>
            <person name="Daum C."/>
            <person name="Ng V."/>
            <person name="Clum A."/>
            <person name="Ohm R."/>
            <person name="Martin F."/>
            <person name="Silar P."/>
            <person name="Natvig D."/>
            <person name="Lalanne C."/>
            <person name="Gautier V."/>
            <person name="Ament-Velasquez S.L."/>
            <person name="Kruys A."/>
            <person name="Hutchinson M.I."/>
            <person name="Powell A.J."/>
            <person name="Barry K."/>
            <person name="Miller A.N."/>
            <person name="Grigoriev I.V."/>
            <person name="Debuchy R."/>
            <person name="Gladieux P."/>
            <person name="Thoren M.H."/>
            <person name="Johannesson H."/>
        </authorList>
    </citation>
    <scope>NUCLEOTIDE SEQUENCE</scope>
    <source>
        <strain evidence="2">CBS 103.79</strain>
    </source>
</reference>
<keyword evidence="3" id="KW-1185">Reference proteome</keyword>
<dbReference type="Gene3D" id="1.10.12.10">
    <property type="entry name" value="Lyase 2-enoyl-coa Hydratase, Chain A, domain 2"/>
    <property type="match status" value="1"/>
</dbReference>
<dbReference type="InterPro" id="IPR001753">
    <property type="entry name" value="Enoyl-CoA_hydra/iso"/>
</dbReference>
<organism evidence="2 3">
    <name type="scientific">Staphylotrichum tortipilum</name>
    <dbReference type="NCBI Taxonomy" id="2831512"/>
    <lineage>
        <taxon>Eukaryota</taxon>
        <taxon>Fungi</taxon>
        <taxon>Dikarya</taxon>
        <taxon>Ascomycota</taxon>
        <taxon>Pezizomycotina</taxon>
        <taxon>Sordariomycetes</taxon>
        <taxon>Sordariomycetidae</taxon>
        <taxon>Sordariales</taxon>
        <taxon>Chaetomiaceae</taxon>
        <taxon>Staphylotrichum</taxon>
    </lineage>
</organism>
<dbReference type="PANTHER" id="PTHR43684">
    <property type="match status" value="1"/>
</dbReference>
<dbReference type="PANTHER" id="PTHR43684:SF4">
    <property type="entry name" value="ENOYL-COA HYDRATASE_ISOMERASE FAMILY PROTEIN (AFU_ORTHOLOGUE AFUA_1G01890)"/>
    <property type="match status" value="1"/>
</dbReference>
<name>A0AAN6MM83_9PEZI</name>
<dbReference type="Proteomes" id="UP001303889">
    <property type="component" value="Unassembled WGS sequence"/>
</dbReference>
<dbReference type="InterPro" id="IPR029045">
    <property type="entry name" value="ClpP/crotonase-like_dom_sf"/>
</dbReference>